<evidence type="ECO:0000256" key="6">
    <source>
        <dbReference type="ARBA" id="ARBA00023288"/>
    </source>
</evidence>
<dbReference type="Gene3D" id="3.40.190.10">
    <property type="entry name" value="Periplasmic binding protein-like II"/>
    <property type="match status" value="2"/>
</dbReference>
<dbReference type="EMBL" id="JAJFZV010000014">
    <property type="protein sequence ID" value="MCC3298750.1"/>
    <property type="molecule type" value="Genomic_DNA"/>
</dbReference>
<evidence type="ECO:0000256" key="1">
    <source>
        <dbReference type="ARBA" id="ARBA00004635"/>
    </source>
</evidence>
<name>A0A9X1SCM7_9MICC</name>
<accession>A0A9X1SCM7</accession>
<comment type="caution">
    <text evidence="8">The sequence shown here is derived from an EMBL/GenBank/DDBJ whole genome shotgun (WGS) entry which is preliminary data.</text>
</comment>
<dbReference type="Pfam" id="PF03180">
    <property type="entry name" value="Lipoprotein_9"/>
    <property type="match status" value="1"/>
</dbReference>
<comment type="similarity">
    <text evidence="2">Belongs to the NlpA lipoprotein family.</text>
</comment>
<dbReference type="Proteomes" id="UP001139158">
    <property type="component" value="Unassembled WGS sequence"/>
</dbReference>
<dbReference type="InterPro" id="IPR006311">
    <property type="entry name" value="TAT_signal"/>
</dbReference>
<keyword evidence="9" id="KW-1185">Reference proteome</keyword>
<evidence type="ECO:0000256" key="3">
    <source>
        <dbReference type="ARBA" id="ARBA00022729"/>
    </source>
</evidence>
<dbReference type="RefSeq" id="WP_227896618.1">
    <property type="nucleotide sequence ID" value="NZ_CP099466.1"/>
</dbReference>
<keyword evidence="5" id="KW-0564">Palmitate</keyword>
<comment type="subcellular location">
    <subcellularLocation>
        <location evidence="1">Membrane</location>
        <topology evidence="1">Lipid-anchor</topology>
    </subcellularLocation>
</comment>
<gene>
    <name evidence="8" type="ORF">LJ757_13190</name>
</gene>
<dbReference type="PROSITE" id="PS51257">
    <property type="entry name" value="PROKAR_LIPOPROTEIN"/>
    <property type="match status" value="1"/>
</dbReference>
<evidence type="ECO:0000313" key="9">
    <source>
        <dbReference type="Proteomes" id="UP001139158"/>
    </source>
</evidence>
<evidence type="ECO:0000256" key="5">
    <source>
        <dbReference type="ARBA" id="ARBA00023139"/>
    </source>
</evidence>
<dbReference type="PANTHER" id="PTHR30429:SF0">
    <property type="entry name" value="METHIONINE-BINDING LIPOPROTEIN METQ"/>
    <property type="match status" value="1"/>
</dbReference>
<dbReference type="SUPFAM" id="SSF53850">
    <property type="entry name" value="Periplasmic binding protein-like II"/>
    <property type="match status" value="1"/>
</dbReference>
<reference evidence="8" key="1">
    <citation type="submission" date="2021-10" db="EMBL/GenBank/DDBJ databases">
        <title>Novel species in genus Arthrobacter.</title>
        <authorList>
            <person name="Liu Y."/>
        </authorList>
    </citation>
    <scope>NUCLEOTIDE SEQUENCE</scope>
    <source>
        <strain evidence="8">Zg-Y453</strain>
    </source>
</reference>
<keyword evidence="6" id="KW-0449">Lipoprotein</keyword>
<keyword evidence="3 7" id="KW-0732">Signal</keyword>
<dbReference type="GO" id="GO:0016020">
    <property type="term" value="C:membrane"/>
    <property type="evidence" value="ECO:0007669"/>
    <property type="project" value="UniProtKB-SubCell"/>
</dbReference>
<proteinExistence type="inferred from homology"/>
<organism evidence="8 9">
    <name type="scientific">Arthrobacter caoxuetaonis</name>
    <dbReference type="NCBI Taxonomy" id="2886935"/>
    <lineage>
        <taxon>Bacteria</taxon>
        <taxon>Bacillati</taxon>
        <taxon>Actinomycetota</taxon>
        <taxon>Actinomycetes</taxon>
        <taxon>Micrococcales</taxon>
        <taxon>Micrococcaceae</taxon>
        <taxon>Arthrobacter</taxon>
    </lineage>
</organism>
<dbReference type="PANTHER" id="PTHR30429">
    <property type="entry name" value="D-METHIONINE-BINDING LIPOPROTEIN METQ"/>
    <property type="match status" value="1"/>
</dbReference>
<evidence type="ECO:0000313" key="8">
    <source>
        <dbReference type="EMBL" id="MCC3298750.1"/>
    </source>
</evidence>
<dbReference type="PROSITE" id="PS51318">
    <property type="entry name" value="TAT"/>
    <property type="match status" value="1"/>
</dbReference>
<evidence type="ECO:0000256" key="2">
    <source>
        <dbReference type="ARBA" id="ARBA00008973"/>
    </source>
</evidence>
<evidence type="ECO:0000256" key="4">
    <source>
        <dbReference type="ARBA" id="ARBA00023136"/>
    </source>
</evidence>
<evidence type="ECO:0000256" key="7">
    <source>
        <dbReference type="SAM" id="SignalP"/>
    </source>
</evidence>
<feature type="signal peptide" evidence="7">
    <location>
        <begin position="1"/>
        <end position="21"/>
    </location>
</feature>
<keyword evidence="4" id="KW-0472">Membrane</keyword>
<dbReference type="InterPro" id="IPR004872">
    <property type="entry name" value="Lipoprotein_NlpA"/>
</dbReference>
<feature type="chain" id="PRO_5040947917" evidence="7">
    <location>
        <begin position="22"/>
        <end position="291"/>
    </location>
</feature>
<protein>
    <submittedName>
        <fullName evidence="8">MetQ/NlpA family ABC transporter substrate-binding protein</fullName>
    </submittedName>
</protein>
<sequence length="291" mass="31458">MERRNFLKLALAGAGAASLTAATGCGLTGGAAASGDKTIKIIATESAPYQEPTKIAAELLKAKGWTLEATYVTDIIQPNLAVSNGEFDANYFQHGAYLQQFNVDQKLEVQPLFYVYGSPAGIWSKRYSSLQDLPDGARIALPVDPANNGRGLVLLRDAGLLELKEGVGVIHTSQETITANPKNFEFVEVDQQSLSKTLPDVDAGVLFVRLAAEIGLSPDDALAFEKEADQIPFRCVVAGTAEFAETEKAKALQEAYQSPEVREWFAGYMDGVLPTPWDADPLEDLSSWWEA</sequence>
<dbReference type="AlphaFoldDB" id="A0A9X1SCM7"/>